<dbReference type="Gene3D" id="2.30.29.230">
    <property type="match status" value="1"/>
</dbReference>
<dbReference type="GO" id="GO:0005737">
    <property type="term" value="C:cytoplasm"/>
    <property type="evidence" value="ECO:0007669"/>
    <property type="project" value="UniProtKB-SubCell"/>
</dbReference>
<evidence type="ECO:0000313" key="11">
    <source>
        <dbReference type="Proteomes" id="UP000046393"/>
    </source>
</evidence>
<evidence type="ECO:0000256" key="5">
    <source>
        <dbReference type="ARBA" id="ARBA00022990"/>
    </source>
</evidence>
<evidence type="ECO:0000256" key="4">
    <source>
        <dbReference type="ARBA" id="ARBA00022553"/>
    </source>
</evidence>
<evidence type="ECO:0000313" key="12">
    <source>
        <dbReference type="WBParaSite" id="SMUV_0000344901-mRNA-1"/>
    </source>
</evidence>
<keyword evidence="5" id="KW-0007">Acetylation</keyword>
<dbReference type="WBParaSite" id="SMUV_0000344901-mRNA-1">
    <property type="protein sequence ID" value="SMUV_0000344901-mRNA-1"/>
    <property type="gene ID" value="SMUV_0000344901"/>
</dbReference>
<keyword evidence="4" id="KW-0597">Phosphoprotein</keyword>
<proteinExistence type="predicted"/>
<dbReference type="GO" id="GO:0005096">
    <property type="term" value="F:GTPase activator activity"/>
    <property type="evidence" value="ECO:0007669"/>
    <property type="project" value="UniProtKB-KW"/>
</dbReference>
<evidence type="ECO:0000259" key="10">
    <source>
        <dbReference type="PROSITE" id="PS50086"/>
    </source>
</evidence>
<evidence type="ECO:0000256" key="9">
    <source>
        <dbReference type="ARBA" id="ARBA00082539"/>
    </source>
</evidence>
<dbReference type="Gene3D" id="1.10.472.80">
    <property type="entry name" value="Ypt/Rab-GAP domain of gyp1p, domain 3"/>
    <property type="match status" value="1"/>
</dbReference>
<keyword evidence="2" id="KW-0343">GTPase activation</keyword>
<keyword evidence="3" id="KW-0963">Cytoplasm</keyword>
<comment type="subcellular location">
    <subcellularLocation>
        <location evidence="1">Cytoplasm</location>
    </subcellularLocation>
</comment>
<organism evidence="11 12">
    <name type="scientific">Syphacia muris</name>
    <dbReference type="NCBI Taxonomy" id="451379"/>
    <lineage>
        <taxon>Eukaryota</taxon>
        <taxon>Metazoa</taxon>
        <taxon>Ecdysozoa</taxon>
        <taxon>Nematoda</taxon>
        <taxon>Chromadorea</taxon>
        <taxon>Rhabditida</taxon>
        <taxon>Spirurina</taxon>
        <taxon>Oxyuridomorpha</taxon>
        <taxon>Oxyuroidea</taxon>
        <taxon>Oxyuridae</taxon>
        <taxon>Syphacia</taxon>
    </lineage>
</organism>
<dbReference type="Gene3D" id="1.10.8.270">
    <property type="entry name" value="putative rabgap domain of human tbc1 domain family member 14 like domains"/>
    <property type="match status" value="1"/>
</dbReference>
<dbReference type="STRING" id="451379.A0A0N5AGJ6"/>
<dbReference type="PANTHER" id="PTHR22957">
    <property type="entry name" value="TBC1 DOMAIN FAMILY MEMBER GTPASE-ACTIVATING PROTEIN"/>
    <property type="match status" value="1"/>
</dbReference>
<dbReference type="Pfam" id="PF00566">
    <property type="entry name" value="RabGAP-TBC"/>
    <property type="match status" value="1"/>
</dbReference>
<dbReference type="Pfam" id="PF12068">
    <property type="entry name" value="PH_RBD"/>
    <property type="match status" value="1"/>
</dbReference>
<dbReference type="FunFam" id="1.10.472.80:FF:000005">
    <property type="entry name" value="TBC1 domain family member 15"/>
    <property type="match status" value="1"/>
</dbReference>
<dbReference type="PANTHER" id="PTHR22957:SF645">
    <property type="entry name" value="LD27216P"/>
    <property type="match status" value="1"/>
</dbReference>
<dbReference type="FunFam" id="1.10.8.270:FF:000005">
    <property type="entry name" value="TBC1 domain family member 15"/>
    <property type="match status" value="1"/>
</dbReference>
<comment type="subunit">
    <text evidence="7">Interacts with non-phosphorylated form of RAB8A; phosphorylation of RAB8A at 'Thr-72' disrupts this interaction. Interacts with ARMC12.</text>
</comment>
<evidence type="ECO:0000256" key="2">
    <source>
        <dbReference type="ARBA" id="ARBA00022468"/>
    </source>
</evidence>
<dbReference type="InterPro" id="IPR000195">
    <property type="entry name" value="Rab-GAP-TBC_dom"/>
</dbReference>
<dbReference type="PROSITE" id="PS50086">
    <property type="entry name" value="TBC_RABGAP"/>
    <property type="match status" value="1"/>
</dbReference>
<dbReference type="InterPro" id="IPR021935">
    <property type="entry name" value="SGSM1/2_RBD"/>
</dbReference>
<evidence type="ECO:0000256" key="7">
    <source>
        <dbReference type="ARBA" id="ARBA00065268"/>
    </source>
</evidence>
<sequence length="625" mass="71767">MLPAYLYYRYRKNQRERASMESSNSALFGERPSSNEAFYLSGVAIKRLNENGNVGNSFVNGKLSIVEKVTGVMIEWTPVDEDGWEITGVEESGEEVTSASSSPNSSSNRQDIMKLKFSVDINDLSSFQCVESKKGEECAWIRFICRDGSGLPAIYFRHGGLASFTECLQRYATLKRSARDPHLVLFTDERIEAFEQSVSLLNLNSDIFSRIMRNPYATAMTGLGKVASFVQEQVITSFLDIDDFNAEQQAKLMRELRGQQEDDSTIGLHVEHDADFELVTQIDLPPRQLLYRENPVTQEVWDSFKNPDGSFNNVSNLKDLIFRGGLAIDVRCEAWKYLLGVYDWSSSRDENEKAIFISVVEVRQQQAKDYERMKGQWESISLDQEERFSLFASHKGLIRKDVDRTDRTHSFFSGNDNNNVMMLNDILMTYCMYNFDLGYVQGMSDFLSPLVVVFKNEQDSFWAFVKLMDKVHGNFEMDQSVIKRQLMDLRDLMMIVNPKFANYLESHDSDDMYFCFRWILVAFKREFCFEDTMKLWEVLWTERLCKNFLLLVCVAILEEQTHFIIDNKFGLTEILKHVNDLSMNIDVDKALVVAEGIFHQLAGIQDKLPSHVCNILGLGDGAGQD</sequence>
<evidence type="ECO:0000256" key="3">
    <source>
        <dbReference type="ARBA" id="ARBA00022490"/>
    </source>
</evidence>
<evidence type="ECO:0000256" key="1">
    <source>
        <dbReference type="ARBA" id="ARBA00004496"/>
    </source>
</evidence>
<dbReference type="SMART" id="SM00164">
    <property type="entry name" value="TBC"/>
    <property type="match status" value="1"/>
</dbReference>
<dbReference type="AlphaFoldDB" id="A0A0N5AGJ6"/>
<dbReference type="InterPro" id="IPR035969">
    <property type="entry name" value="Rab-GAP_TBC_sf"/>
</dbReference>
<evidence type="ECO:0000256" key="8">
    <source>
        <dbReference type="ARBA" id="ARBA00067480"/>
    </source>
</evidence>
<comment type="function">
    <text evidence="6">Acts as a GTPase activating protein for RAB7A. Does not act on RAB4, RAB5 or RAB6.</text>
</comment>
<protein>
    <recommendedName>
        <fullName evidence="8">TBC1 domain family member 15</fullName>
    </recommendedName>
    <alternativeName>
        <fullName evidence="9">GTPase-activating protein RAB7</fullName>
    </alternativeName>
</protein>
<dbReference type="Proteomes" id="UP000046393">
    <property type="component" value="Unplaced"/>
</dbReference>
<reference evidence="12" key="1">
    <citation type="submission" date="2017-02" db="UniProtKB">
        <authorList>
            <consortium name="WormBaseParasite"/>
        </authorList>
    </citation>
    <scope>IDENTIFICATION</scope>
</reference>
<feature type="domain" description="Rab-GAP TBC" evidence="10">
    <location>
        <begin position="325"/>
        <end position="543"/>
    </location>
</feature>
<dbReference type="SUPFAM" id="SSF47923">
    <property type="entry name" value="Ypt/Rab-GAP domain of gyp1p"/>
    <property type="match status" value="2"/>
</dbReference>
<evidence type="ECO:0000256" key="6">
    <source>
        <dbReference type="ARBA" id="ARBA00055283"/>
    </source>
</evidence>
<accession>A0A0N5AGJ6</accession>
<keyword evidence="11" id="KW-1185">Reference proteome</keyword>
<name>A0A0N5AGJ6_9BILA</name>